<keyword evidence="5" id="KW-0378">Hydrolase</keyword>
<evidence type="ECO:0000256" key="3">
    <source>
        <dbReference type="ARBA" id="ARBA00022670"/>
    </source>
</evidence>
<feature type="transmembrane region" description="Helical" evidence="8">
    <location>
        <begin position="157"/>
        <end position="175"/>
    </location>
</feature>
<dbReference type="InterPro" id="IPR019127">
    <property type="entry name" value="Exosortase"/>
</dbReference>
<feature type="transmembrane region" description="Helical" evidence="8">
    <location>
        <begin position="19"/>
        <end position="38"/>
    </location>
</feature>
<dbReference type="GO" id="GO:0008233">
    <property type="term" value="F:peptidase activity"/>
    <property type="evidence" value="ECO:0007669"/>
    <property type="project" value="UniProtKB-KW"/>
</dbReference>
<feature type="transmembrane region" description="Helical" evidence="8">
    <location>
        <begin position="221"/>
        <end position="244"/>
    </location>
</feature>
<evidence type="ECO:0000256" key="6">
    <source>
        <dbReference type="ARBA" id="ARBA00022989"/>
    </source>
</evidence>
<keyword evidence="2" id="KW-1003">Cell membrane</keyword>
<geneLocation type="plasmid" evidence="9">
    <name>pSnCh</name>
</geneLocation>
<keyword evidence="6 8" id="KW-1133">Transmembrane helix</keyword>
<dbReference type="NCBIfam" id="TIGR04178">
    <property type="entry name" value="exo_archaeo"/>
    <property type="match status" value="1"/>
</dbReference>
<organism evidence="9">
    <name type="scientific">Singulisphaera sp. Ch08</name>
    <dbReference type="NCBI Taxonomy" id="3120278"/>
    <lineage>
        <taxon>Bacteria</taxon>
        <taxon>Pseudomonadati</taxon>
        <taxon>Planctomycetota</taxon>
        <taxon>Planctomycetia</taxon>
        <taxon>Isosphaerales</taxon>
        <taxon>Isosphaeraceae</taxon>
        <taxon>Singulisphaera</taxon>
    </lineage>
</organism>
<keyword evidence="7 8" id="KW-0472">Membrane</keyword>
<dbReference type="AlphaFoldDB" id="A0AAU7CTJ7"/>
<feature type="transmembrane region" description="Helical" evidence="8">
    <location>
        <begin position="129"/>
        <end position="150"/>
    </location>
</feature>
<keyword evidence="3" id="KW-0645">Protease</keyword>
<feature type="transmembrane region" description="Helical" evidence="8">
    <location>
        <begin position="50"/>
        <end position="68"/>
    </location>
</feature>
<evidence type="ECO:0000256" key="7">
    <source>
        <dbReference type="ARBA" id="ARBA00023136"/>
    </source>
</evidence>
<keyword evidence="4 8" id="KW-0812">Transmembrane</keyword>
<dbReference type="NCBIfam" id="TIGR02602">
    <property type="entry name" value="8TM_EpsH"/>
    <property type="match status" value="1"/>
</dbReference>
<evidence type="ECO:0000256" key="2">
    <source>
        <dbReference type="ARBA" id="ARBA00022475"/>
    </source>
</evidence>
<gene>
    <name evidence="9" type="ORF">V5E97_40020</name>
</gene>
<protein>
    <submittedName>
        <fullName evidence="9">Exosortase/archaeosortase family protein</fullName>
    </submittedName>
</protein>
<evidence type="ECO:0000313" key="9">
    <source>
        <dbReference type="EMBL" id="XBH08457.1"/>
    </source>
</evidence>
<feature type="transmembrane region" description="Helical" evidence="8">
    <location>
        <begin position="264"/>
        <end position="286"/>
    </location>
</feature>
<keyword evidence="9" id="KW-0614">Plasmid</keyword>
<dbReference type="InterPro" id="IPR013426">
    <property type="entry name" value="EpsH-like"/>
</dbReference>
<reference evidence="9" key="1">
    <citation type="submission" date="2024-05" db="EMBL/GenBank/DDBJ databases">
        <title>Planctomycetes of the genus Singulisphaera possess chitinolytic capabilities.</title>
        <authorList>
            <person name="Ivanova A."/>
        </authorList>
    </citation>
    <scope>NUCLEOTIDE SEQUENCE</scope>
    <source>
        <strain evidence="9">Ch08T</strain>
        <plasmid evidence="9">pSnCh</plasmid>
    </source>
</reference>
<proteinExistence type="predicted"/>
<evidence type="ECO:0000256" key="1">
    <source>
        <dbReference type="ARBA" id="ARBA00004651"/>
    </source>
</evidence>
<dbReference type="RefSeq" id="WP_406701328.1">
    <property type="nucleotide sequence ID" value="NZ_CP155448.1"/>
</dbReference>
<evidence type="ECO:0000256" key="4">
    <source>
        <dbReference type="ARBA" id="ARBA00022692"/>
    </source>
</evidence>
<feature type="transmembrane region" description="Helical" evidence="8">
    <location>
        <begin position="80"/>
        <end position="96"/>
    </location>
</feature>
<feature type="transmembrane region" description="Helical" evidence="8">
    <location>
        <begin position="103"/>
        <end position="123"/>
    </location>
</feature>
<comment type="subcellular location">
    <subcellularLocation>
        <location evidence="1">Cell membrane</location>
        <topology evidence="1">Multi-pass membrane protein</topology>
    </subcellularLocation>
</comment>
<dbReference type="InterPro" id="IPR026392">
    <property type="entry name" value="Exo/Archaeosortase_dom"/>
</dbReference>
<dbReference type="GO" id="GO:0005886">
    <property type="term" value="C:plasma membrane"/>
    <property type="evidence" value="ECO:0007669"/>
    <property type="project" value="UniProtKB-SubCell"/>
</dbReference>
<evidence type="ECO:0000256" key="8">
    <source>
        <dbReference type="SAM" id="Phobius"/>
    </source>
</evidence>
<dbReference type="GO" id="GO:0006508">
    <property type="term" value="P:proteolysis"/>
    <property type="evidence" value="ECO:0007669"/>
    <property type="project" value="UniProtKB-KW"/>
</dbReference>
<dbReference type="Pfam" id="PF09721">
    <property type="entry name" value="Exosortase_EpsH"/>
    <property type="match status" value="1"/>
</dbReference>
<sequence>MATVPSKASESWRPGVVDILSAVFVAIALGWSYAPSLASLASRWSRDPNYSFGFLVIPIALAIAWGRRDQLDRARLKPKWWGFLPLLALLGARVLLYEWNEQYLETATIPLVVAALLLALGGWQLVRVFLPAVVFLFFMLPLPPSINTILANPLQRLATIGSVAVLQVMGLPVLADGNVITVGAEPLEVAQACNGLSMLLSFVTLITAMVILIPRPLWERVVLLVSAIPIALVTNIIRIVVTAWCYHHFGHETGEKISHDAAGLAMPVIALVLAFAELWVLSWLMVEVEDQASPGARPRSSGRPHPEPN</sequence>
<dbReference type="EMBL" id="CP155448">
    <property type="protein sequence ID" value="XBH08457.1"/>
    <property type="molecule type" value="Genomic_DNA"/>
</dbReference>
<name>A0AAU7CTJ7_9BACT</name>
<feature type="transmembrane region" description="Helical" evidence="8">
    <location>
        <begin position="195"/>
        <end position="214"/>
    </location>
</feature>
<accession>A0AAU7CTJ7</accession>
<evidence type="ECO:0000256" key="5">
    <source>
        <dbReference type="ARBA" id="ARBA00022801"/>
    </source>
</evidence>